<dbReference type="KEGG" id="uli:ETAA1_17320"/>
<keyword evidence="3" id="KW-1185">Reference proteome</keyword>
<organism evidence="2 3">
    <name type="scientific">Urbifossiella limnaea</name>
    <dbReference type="NCBI Taxonomy" id="2528023"/>
    <lineage>
        <taxon>Bacteria</taxon>
        <taxon>Pseudomonadati</taxon>
        <taxon>Planctomycetota</taxon>
        <taxon>Planctomycetia</taxon>
        <taxon>Gemmatales</taxon>
        <taxon>Gemmataceae</taxon>
        <taxon>Urbifossiella</taxon>
    </lineage>
</organism>
<dbReference type="PANTHER" id="PTHR47197:SF3">
    <property type="entry name" value="DIHYDRO-HEME D1 DEHYDROGENASE"/>
    <property type="match status" value="1"/>
</dbReference>
<dbReference type="AlphaFoldDB" id="A0A517XQL7"/>
<dbReference type="InterPro" id="IPR011045">
    <property type="entry name" value="N2O_reductase_N"/>
</dbReference>
<dbReference type="InterPro" id="IPR011964">
    <property type="entry name" value="YVTN_b-propeller_repeat"/>
</dbReference>
<dbReference type="SUPFAM" id="SSF50974">
    <property type="entry name" value="Nitrous oxide reductase, N-terminal domain"/>
    <property type="match status" value="1"/>
</dbReference>
<evidence type="ECO:0000313" key="3">
    <source>
        <dbReference type="Proteomes" id="UP000319576"/>
    </source>
</evidence>
<dbReference type="Proteomes" id="UP000319576">
    <property type="component" value="Chromosome"/>
</dbReference>
<evidence type="ECO:0000256" key="1">
    <source>
        <dbReference type="SAM" id="MobiDB-lite"/>
    </source>
</evidence>
<sequence>MTLSRPMSRVAVVIFGVTLVAAAGTHGFGGDARPAVRQADTPRPPTPVGRPSLESPHAAPVALRGELVFVANTPSGTLDVIDRTARKIVARVNVGVDPVGVAVRPDGKEVWVANHVSDSVSVIDIDPGSPTYLQIVATVQEFDPKTRGTRFDEPVGIAFASNDKAYVALSAENQIAVIDVAARTVTKRLTIPAQDPRAIAVRGDRLYVIPFESNNQTQLSGGAGDKIDGNLVTFDAYKHSIQNNNVLSLGHVVDIV</sequence>
<name>A0A517XQL7_9BACT</name>
<gene>
    <name evidence="2" type="ORF">ETAA1_17320</name>
</gene>
<accession>A0A517XQL7</accession>
<dbReference type="NCBIfam" id="TIGR02276">
    <property type="entry name" value="beta_rpt_yvtn"/>
    <property type="match status" value="1"/>
</dbReference>
<proteinExistence type="predicted"/>
<reference evidence="2 3" key="1">
    <citation type="submission" date="2019-02" db="EMBL/GenBank/DDBJ databases">
        <title>Deep-cultivation of Planctomycetes and their phenomic and genomic characterization uncovers novel biology.</title>
        <authorList>
            <person name="Wiegand S."/>
            <person name="Jogler M."/>
            <person name="Boedeker C."/>
            <person name="Pinto D."/>
            <person name="Vollmers J."/>
            <person name="Rivas-Marin E."/>
            <person name="Kohn T."/>
            <person name="Peeters S.H."/>
            <person name="Heuer A."/>
            <person name="Rast P."/>
            <person name="Oberbeckmann S."/>
            <person name="Bunk B."/>
            <person name="Jeske O."/>
            <person name="Meyerdierks A."/>
            <person name="Storesund J.E."/>
            <person name="Kallscheuer N."/>
            <person name="Luecker S."/>
            <person name="Lage O.M."/>
            <person name="Pohl T."/>
            <person name="Merkel B.J."/>
            <person name="Hornburger P."/>
            <person name="Mueller R.-W."/>
            <person name="Bruemmer F."/>
            <person name="Labrenz M."/>
            <person name="Spormann A.M."/>
            <person name="Op den Camp H."/>
            <person name="Overmann J."/>
            <person name="Amann R."/>
            <person name="Jetten M.S.M."/>
            <person name="Mascher T."/>
            <person name="Medema M.H."/>
            <person name="Devos D.P."/>
            <person name="Kaster A.-K."/>
            <person name="Ovreas L."/>
            <person name="Rohde M."/>
            <person name="Galperin M.Y."/>
            <person name="Jogler C."/>
        </authorList>
    </citation>
    <scope>NUCLEOTIDE SEQUENCE [LARGE SCALE GENOMIC DNA]</scope>
    <source>
        <strain evidence="2 3">ETA_A1</strain>
    </source>
</reference>
<dbReference type="Gene3D" id="2.130.10.10">
    <property type="entry name" value="YVTN repeat-like/Quinoprotein amine dehydrogenase"/>
    <property type="match status" value="1"/>
</dbReference>
<evidence type="ECO:0000313" key="2">
    <source>
        <dbReference type="EMBL" id="QDU19794.1"/>
    </source>
</evidence>
<feature type="region of interest" description="Disordered" evidence="1">
    <location>
        <begin position="30"/>
        <end position="56"/>
    </location>
</feature>
<dbReference type="EMBL" id="CP036273">
    <property type="protein sequence ID" value="QDU19794.1"/>
    <property type="molecule type" value="Genomic_DNA"/>
</dbReference>
<protein>
    <submittedName>
        <fullName evidence="2">Lactonase, 7-bladed beta-propeller</fullName>
    </submittedName>
</protein>
<dbReference type="InterPro" id="IPR015943">
    <property type="entry name" value="WD40/YVTN_repeat-like_dom_sf"/>
</dbReference>
<dbReference type="PANTHER" id="PTHR47197">
    <property type="entry name" value="PROTEIN NIRF"/>
    <property type="match status" value="1"/>
</dbReference>
<dbReference type="InterPro" id="IPR051200">
    <property type="entry name" value="Host-pathogen_enzymatic-act"/>
</dbReference>